<dbReference type="InParanoid" id="Q0U3G7"/>
<evidence type="ECO:0000313" key="3">
    <source>
        <dbReference type="EMBL" id="EAT78721.2"/>
    </source>
</evidence>
<dbReference type="KEGG" id="pno:SNOG_13697"/>
<dbReference type="Proteomes" id="UP000001055">
    <property type="component" value="Unassembled WGS sequence"/>
</dbReference>
<dbReference type="FunFam" id="3.40.50.2000:FF:000009">
    <property type="entry name" value="Sterol 3-beta-glucosyltransferase UGT80A2"/>
    <property type="match status" value="1"/>
</dbReference>
<dbReference type="Gene3D" id="3.40.50.2000">
    <property type="entry name" value="Glycogen Phosphorylase B"/>
    <property type="match status" value="1"/>
</dbReference>
<dbReference type="PANTHER" id="PTHR48050:SF13">
    <property type="entry name" value="STEROL 3-BETA-GLUCOSYLTRANSFERASE UGT80A2"/>
    <property type="match status" value="1"/>
</dbReference>
<proteinExistence type="predicted"/>
<dbReference type="InterPro" id="IPR002213">
    <property type="entry name" value="UDP_glucos_trans"/>
</dbReference>
<dbReference type="CDD" id="cd03784">
    <property type="entry name" value="GT1_Gtf-like"/>
    <property type="match status" value="1"/>
</dbReference>
<dbReference type="GO" id="GO:0016906">
    <property type="term" value="F:sterol 3-beta-glucosyltransferase activity"/>
    <property type="evidence" value="ECO:0007669"/>
    <property type="project" value="UniProtKB-ARBA"/>
</dbReference>
<dbReference type="PANTHER" id="PTHR48050">
    <property type="entry name" value="STEROL 3-BETA-GLUCOSYLTRANSFERASE"/>
    <property type="match status" value="1"/>
</dbReference>
<feature type="domain" description="Erythromycin biosynthesis protein CIII-like C-terminal" evidence="2">
    <location>
        <begin position="156"/>
        <end position="262"/>
    </location>
</feature>
<accession>Q0U3G7</accession>
<dbReference type="VEuPathDB" id="FungiDB:JI435_136970"/>
<dbReference type="InterPro" id="IPR010610">
    <property type="entry name" value="EryCIII-like_C"/>
</dbReference>
<gene>
    <name evidence="3" type="ORF">SNOG_13697</name>
</gene>
<dbReference type="GeneID" id="5981021"/>
<organism evidence="3 4">
    <name type="scientific">Phaeosphaeria nodorum (strain SN15 / ATCC MYA-4574 / FGSC 10173)</name>
    <name type="common">Glume blotch fungus</name>
    <name type="synonym">Parastagonospora nodorum</name>
    <dbReference type="NCBI Taxonomy" id="321614"/>
    <lineage>
        <taxon>Eukaryota</taxon>
        <taxon>Fungi</taxon>
        <taxon>Dikarya</taxon>
        <taxon>Ascomycota</taxon>
        <taxon>Pezizomycotina</taxon>
        <taxon>Dothideomycetes</taxon>
        <taxon>Pleosporomycetidae</taxon>
        <taxon>Pleosporales</taxon>
        <taxon>Pleosporineae</taxon>
        <taxon>Phaeosphaeriaceae</taxon>
        <taxon>Parastagonospora</taxon>
    </lineage>
</organism>
<dbReference type="InterPro" id="IPR050426">
    <property type="entry name" value="Glycosyltransferase_28"/>
</dbReference>
<dbReference type="AlphaFoldDB" id="Q0U3G7"/>
<dbReference type="RefSeq" id="XP_001803905.1">
    <property type="nucleotide sequence ID" value="XM_001803853.1"/>
</dbReference>
<dbReference type="eggNOG" id="KOG1192">
    <property type="taxonomic scope" value="Eukaryota"/>
</dbReference>
<reference evidence="4" key="1">
    <citation type="journal article" date="2007" name="Plant Cell">
        <title>Dothideomycete-plant interactions illuminated by genome sequencing and EST analysis of the wheat pathogen Stagonospora nodorum.</title>
        <authorList>
            <person name="Hane J.K."/>
            <person name="Lowe R.G."/>
            <person name="Solomon P.S."/>
            <person name="Tan K.C."/>
            <person name="Schoch C.L."/>
            <person name="Spatafora J.W."/>
            <person name="Crous P.W."/>
            <person name="Kodira C."/>
            <person name="Birren B.W."/>
            <person name="Galagan J.E."/>
            <person name="Torriani S.F."/>
            <person name="McDonald B.A."/>
            <person name="Oliver R.P."/>
        </authorList>
    </citation>
    <scope>NUCLEOTIDE SEQUENCE [LARGE SCALE GENOMIC DNA]</scope>
    <source>
        <strain evidence="4">SN15 / ATCC MYA-4574 / FGSC 10173</strain>
    </source>
</reference>
<dbReference type="HOGENOM" id="CLU_077805_0_0_1"/>
<dbReference type="Pfam" id="PF06722">
    <property type="entry name" value="EryCIII-like_C"/>
    <property type="match status" value="1"/>
</dbReference>
<protein>
    <recommendedName>
        <fullName evidence="2">Erythromycin biosynthesis protein CIII-like C-terminal domain-containing protein</fullName>
    </recommendedName>
</protein>
<dbReference type="SUPFAM" id="SSF53756">
    <property type="entry name" value="UDP-Glycosyltransferase/glycogen phosphorylase"/>
    <property type="match status" value="1"/>
</dbReference>
<sequence>MPWSPTKAFHHPLAAMEYGDIDKPVANYFSFAVMELLTWQGLGDLINKFRVQTLKLDARLRVPHSYLWSQSLIARPPDWPPHLSVTGFSFLDQGSTYTPPEDLAAFLQKGPTPVYIGFGSIVVDDPKKLTELILEAVRLAGVRAIVSKGWGGIGGGEVPDSVYLIGNCPHDWLFQRVSCVVHHGGAGTTAAGIALGVPTVVVPFFGDQPFWGQMIARAGAGPKPVPFKQMTAESLAASIKFALRDEVKIAVQEMAAQIAKEDGAAATVEAFEQNLDIDKMRCHVCPERLAVWRDKKTGAHLCSLAACVLVKDGSIHPRHLRL</sequence>
<evidence type="ECO:0000259" key="2">
    <source>
        <dbReference type="Pfam" id="PF06722"/>
    </source>
</evidence>
<name>Q0U3G7_PHANO</name>
<evidence type="ECO:0000256" key="1">
    <source>
        <dbReference type="ARBA" id="ARBA00022679"/>
    </source>
</evidence>
<evidence type="ECO:0000313" key="4">
    <source>
        <dbReference type="Proteomes" id="UP000001055"/>
    </source>
</evidence>
<keyword evidence="1" id="KW-0808">Transferase</keyword>
<dbReference type="EMBL" id="CH445352">
    <property type="protein sequence ID" value="EAT78721.2"/>
    <property type="molecule type" value="Genomic_DNA"/>
</dbReference>